<reference evidence="3 4" key="1">
    <citation type="submission" date="2019-07" db="EMBL/GenBank/DDBJ databases">
        <title>Allobacillus sp. nov. SKP isolated from shrimp paste of Euphausiacea.</title>
        <authorList>
            <person name="Kanchanasin P."/>
            <person name="Tanasupawat S."/>
            <person name="Shi W."/>
            <person name="Wu L."/>
            <person name="Ma J."/>
        </authorList>
    </citation>
    <scope>NUCLEOTIDE SEQUENCE [LARGE SCALE GENOMIC DNA]</scope>
    <source>
        <strain evidence="3 4">SKP4-8</strain>
    </source>
</reference>
<accession>A0A556P8I6</accession>
<dbReference type="GO" id="GO:0016491">
    <property type="term" value="F:oxidoreductase activity"/>
    <property type="evidence" value="ECO:0007669"/>
    <property type="project" value="InterPro"/>
</dbReference>
<dbReference type="GO" id="GO:0005829">
    <property type="term" value="C:cytosol"/>
    <property type="evidence" value="ECO:0007669"/>
    <property type="project" value="TreeGrafter"/>
</dbReference>
<dbReference type="RefSeq" id="WP_144089557.1">
    <property type="nucleotide sequence ID" value="NZ_VMHE01000032.1"/>
</dbReference>
<proteinExistence type="inferred from homology"/>
<dbReference type="OrthoDB" id="9812295at2"/>
<dbReference type="GO" id="GO:0010181">
    <property type="term" value="F:FMN binding"/>
    <property type="evidence" value="ECO:0007669"/>
    <property type="project" value="TreeGrafter"/>
</dbReference>
<evidence type="ECO:0000313" key="3">
    <source>
        <dbReference type="EMBL" id="TSJ60701.1"/>
    </source>
</evidence>
<keyword evidence="4" id="KW-1185">Reference proteome</keyword>
<dbReference type="EMBL" id="VMHE01000032">
    <property type="protein sequence ID" value="TSJ60701.1"/>
    <property type="molecule type" value="Genomic_DNA"/>
</dbReference>
<name>A0A556P8I6_9BACI</name>
<dbReference type="Gene3D" id="3.40.50.360">
    <property type="match status" value="1"/>
</dbReference>
<evidence type="ECO:0000256" key="1">
    <source>
        <dbReference type="ARBA" id="ARBA00009428"/>
    </source>
</evidence>
<dbReference type="PANTHER" id="PTHR30543">
    <property type="entry name" value="CHROMATE REDUCTASE"/>
    <property type="match status" value="1"/>
</dbReference>
<dbReference type="Proteomes" id="UP000316425">
    <property type="component" value="Unassembled WGS sequence"/>
</dbReference>
<feature type="domain" description="NADPH-dependent FMN reductase-like" evidence="2">
    <location>
        <begin position="1"/>
        <end position="137"/>
    </location>
</feature>
<dbReference type="InterPro" id="IPR029039">
    <property type="entry name" value="Flavoprotein-like_sf"/>
</dbReference>
<dbReference type="PANTHER" id="PTHR30543:SF21">
    <property type="entry name" value="NAD(P)H-DEPENDENT FMN REDUCTASE LOT6"/>
    <property type="match status" value="1"/>
</dbReference>
<dbReference type="Pfam" id="PF03358">
    <property type="entry name" value="FMN_red"/>
    <property type="match status" value="1"/>
</dbReference>
<organism evidence="3 4">
    <name type="scientific">Allobacillus salarius</name>
    <dbReference type="NCBI Taxonomy" id="1955272"/>
    <lineage>
        <taxon>Bacteria</taxon>
        <taxon>Bacillati</taxon>
        <taxon>Bacillota</taxon>
        <taxon>Bacilli</taxon>
        <taxon>Bacillales</taxon>
        <taxon>Bacillaceae</taxon>
        <taxon>Allobacillus</taxon>
    </lineage>
</organism>
<protein>
    <submittedName>
        <fullName evidence="3">NAD(P)H-dependent oxidoreductase</fullName>
    </submittedName>
</protein>
<dbReference type="AlphaFoldDB" id="A0A556P8I6"/>
<comment type="caution">
    <text evidence="3">The sequence shown here is derived from an EMBL/GenBank/DDBJ whole genome shotgun (WGS) entry which is preliminary data.</text>
</comment>
<sequence>MNVFTIVGSLREKSYNMHLAKAMQQRYSEKFSLDIAELKDIPHYNQDDEHNPPEAVKTFKQHIKEADAVFIITPEYNWSIPGVLKNALDWASRVDKVFIDKKVMILGASISNAGTLRAQLQLRQVLSALRANVLPPGANEVTITTAQTKIDEDTGEVTDQNTLEFLDQRIESFIEFIEGK</sequence>
<dbReference type="SUPFAM" id="SSF52218">
    <property type="entry name" value="Flavoproteins"/>
    <property type="match status" value="1"/>
</dbReference>
<evidence type="ECO:0000259" key="2">
    <source>
        <dbReference type="Pfam" id="PF03358"/>
    </source>
</evidence>
<dbReference type="InterPro" id="IPR050712">
    <property type="entry name" value="NAD(P)H-dep_reductase"/>
</dbReference>
<dbReference type="InterPro" id="IPR005025">
    <property type="entry name" value="FMN_Rdtase-like_dom"/>
</dbReference>
<gene>
    <name evidence="3" type="ORF">FPQ13_11975</name>
</gene>
<comment type="similarity">
    <text evidence="1">Belongs to the azoreductase type 2 family.</text>
</comment>
<evidence type="ECO:0000313" key="4">
    <source>
        <dbReference type="Proteomes" id="UP000316425"/>
    </source>
</evidence>